<evidence type="ECO:0000313" key="3">
    <source>
        <dbReference type="EMBL" id="NHZ93339.1"/>
    </source>
</evidence>
<name>A0ABX0P222_9BURK</name>
<evidence type="ECO:0000256" key="1">
    <source>
        <dbReference type="SAM" id="SignalP"/>
    </source>
</evidence>
<evidence type="ECO:0000259" key="2">
    <source>
        <dbReference type="Pfam" id="PF04389"/>
    </source>
</evidence>
<accession>A0ABX0P222</accession>
<reference evidence="3 4" key="1">
    <citation type="submission" date="2019-10" db="EMBL/GenBank/DDBJ databases">
        <title>Taxonomy of Antarctic Massilia spp.: description of Massilia rubra sp. nov., Massilia aquatica sp. nov., Massilia mucilaginosa sp. nov., Massilia frigida sp. nov. isolated from streams, lakes and regoliths.</title>
        <authorList>
            <person name="Holochova P."/>
            <person name="Sedlacek I."/>
            <person name="Kralova S."/>
            <person name="Maslanova I."/>
            <person name="Busse H.-J."/>
            <person name="Stankova E."/>
            <person name="Vrbovska V."/>
            <person name="Kovarovic V."/>
            <person name="Bartak M."/>
            <person name="Svec P."/>
            <person name="Pantucek R."/>
        </authorList>
    </citation>
    <scope>NUCLEOTIDE SEQUENCE [LARGE SCALE GENOMIC DNA]</scope>
    <source>
        <strain evidence="3 4">CCM 8733</strain>
    </source>
</reference>
<dbReference type="Gene3D" id="3.40.630.10">
    <property type="entry name" value="Zn peptidases"/>
    <property type="match status" value="1"/>
</dbReference>
<evidence type="ECO:0000313" key="4">
    <source>
        <dbReference type="Proteomes" id="UP000609726"/>
    </source>
</evidence>
<dbReference type="Pfam" id="PF04389">
    <property type="entry name" value="Peptidase_M28"/>
    <property type="match status" value="1"/>
</dbReference>
<feature type="domain" description="Peptidase M28" evidence="2">
    <location>
        <begin position="106"/>
        <end position="319"/>
    </location>
</feature>
<dbReference type="Proteomes" id="UP000609726">
    <property type="component" value="Unassembled WGS sequence"/>
</dbReference>
<protein>
    <submittedName>
        <fullName evidence="3">M28 family peptidase</fullName>
    </submittedName>
</protein>
<feature type="signal peptide" evidence="1">
    <location>
        <begin position="1"/>
        <end position="35"/>
    </location>
</feature>
<organism evidence="3 4">
    <name type="scientific">Massilia mucilaginosa</name>
    <dbReference type="NCBI Taxonomy" id="2609282"/>
    <lineage>
        <taxon>Bacteria</taxon>
        <taxon>Pseudomonadati</taxon>
        <taxon>Pseudomonadota</taxon>
        <taxon>Betaproteobacteria</taxon>
        <taxon>Burkholderiales</taxon>
        <taxon>Oxalobacteraceae</taxon>
        <taxon>Telluria group</taxon>
        <taxon>Massilia</taxon>
    </lineage>
</organism>
<gene>
    <name evidence="3" type="ORF">F2P45_30660</name>
</gene>
<dbReference type="EMBL" id="WHJH01000069">
    <property type="protein sequence ID" value="NHZ93339.1"/>
    <property type="molecule type" value="Genomic_DNA"/>
</dbReference>
<keyword evidence="1" id="KW-0732">Signal</keyword>
<feature type="chain" id="PRO_5046206851" evidence="1">
    <location>
        <begin position="36"/>
        <end position="327"/>
    </location>
</feature>
<dbReference type="InterPro" id="IPR045175">
    <property type="entry name" value="M28_fam"/>
</dbReference>
<keyword evidence="4" id="KW-1185">Reference proteome</keyword>
<dbReference type="PANTHER" id="PTHR12147">
    <property type="entry name" value="METALLOPEPTIDASE M28 FAMILY MEMBER"/>
    <property type="match status" value="1"/>
</dbReference>
<sequence>MSDLTPAVLNGINMNTLLNTTAIAAAFMLSVSAGAAPQADLPARLSGHVRAIASAEHNTGTPAELEKAALYIEATLAAQGYKVRRDEYVFDGHKVRNLEVSIANVQPGKQPERIYIVGAHYDSAPGTPGANDNGSGTAGVLEMARMFKGTVPAPGNELKFVLFVNEEPPYFNGPGMGSRRHAKALKARGMKVEAALILETIGYYSNAKDSQYYPPGISAFYPNQGNFIAVVGTLGSMGLVRRTVSGLRDASTFPAEGLAAPAFVRGVTWSDHTSYNLEGYAAVMITDTATMRYPHYHTSADTPDKLDYASMAEVVKGMSVVVQKMIQ</sequence>
<dbReference type="PANTHER" id="PTHR12147:SF26">
    <property type="entry name" value="PEPTIDASE M28 DOMAIN-CONTAINING PROTEIN"/>
    <property type="match status" value="1"/>
</dbReference>
<dbReference type="SUPFAM" id="SSF53187">
    <property type="entry name" value="Zn-dependent exopeptidases"/>
    <property type="match status" value="1"/>
</dbReference>
<comment type="caution">
    <text evidence="3">The sequence shown here is derived from an EMBL/GenBank/DDBJ whole genome shotgun (WGS) entry which is preliminary data.</text>
</comment>
<proteinExistence type="predicted"/>
<dbReference type="InterPro" id="IPR007484">
    <property type="entry name" value="Peptidase_M28"/>
</dbReference>